<evidence type="ECO:0000259" key="3">
    <source>
        <dbReference type="Pfam" id="PF25053"/>
    </source>
</evidence>
<comment type="caution">
    <text evidence="4">The sequence shown here is derived from an EMBL/GenBank/DDBJ whole genome shotgun (WGS) entry which is preliminary data.</text>
</comment>
<evidence type="ECO:0000313" key="5">
    <source>
        <dbReference type="Proteomes" id="UP001321760"/>
    </source>
</evidence>
<dbReference type="PANTHER" id="PTHR10039:SF5">
    <property type="entry name" value="NACHT DOMAIN-CONTAINING PROTEIN"/>
    <property type="match status" value="1"/>
</dbReference>
<dbReference type="Pfam" id="PF24883">
    <property type="entry name" value="NPHP3_N"/>
    <property type="match status" value="1"/>
</dbReference>
<feature type="domain" description="Nephrocystin 3-like N-terminal" evidence="2">
    <location>
        <begin position="6"/>
        <end position="55"/>
    </location>
</feature>
<dbReference type="AlphaFoldDB" id="A0AAV9GDV2"/>
<sequence length="691" mass="78097">MAHEKTFDWVFRPGEGQNWSDFPAWLRSPNQLYWITGKAGSGKSTLMKFISQPAETTGVVRYAIKVVSPARWAASCLFDGSEQLKPFSDRDLEEMLVQTVRHLEQLGCALCLFVDGLDEFEGDPKALVCVLRRIIQDTPTKLCASSRPWQYFQDSFGSGPSLRVKDLTLRDIENFITDRFLDDDNFARVRTLELKCAAQLVSEVGNKSSGVFLWVHLVVTSLLDGMREGDSISDLQRRLEELPPDLEHLYDKILGDAPNPLHLKKMAQYMKLVDSALEPLPLLLLSFADEDDPDFAIKSKLIVDGQLDEKIVEARLAQMERRVKSRCKGLLEVTLGPRGSSVTHQVQYIQKTVKDYIHRPGTQVAFAAELRGTTFDSYLSLAAGSLAMYKMAWNQPKDLVYGLFYASRVGDAKIPQMIRILDELDAVCSIRPVPNGRRFPRSKEEIRSFVTDSLFASPRPLWIFSYQDPWCFLSLATQCGVVEYVRHRITAPYLDPAGYSPVYTSSIHSNSFLRSIMNTGERRSHTRKFKELWPLLYDAIHPLSPWPTCNSATVAMLLDKGAGPNFSMRYRLGYNDGAIRQRALTSLLREFADNFSISVDRKIMWEEIAQLMVKHGADFSRDLVMRAVSGVGEGWGVDWYVDEETESPLGDGLKKSLDNAKRGKGFQLGLHFKLSQIPKWSIFQSPSQGST</sequence>
<protein>
    <recommendedName>
        <fullName evidence="6">NACHT domain-containing protein</fullName>
    </recommendedName>
</protein>
<name>A0AAV9GDV2_9PEZI</name>
<dbReference type="Pfam" id="PF25053">
    <property type="entry name" value="DUF7791"/>
    <property type="match status" value="1"/>
</dbReference>
<dbReference type="EMBL" id="MU865960">
    <property type="protein sequence ID" value="KAK4446037.1"/>
    <property type="molecule type" value="Genomic_DNA"/>
</dbReference>
<feature type="domain" description="DUF7791" evidence="3">
    <location>
        <begin position="273"/>
        <end position="390"/>
    </location>
</feature>
<evidence type="ECO:0000259" key="2">
    <source>
        <dbReference type="Pfam" id="PF24883"/>
    </source>
</evidence>
<dbReference type="PANTHER" id="PTHR10039">
    <property type="entry name" value="AMELOGENIN"/>
    <property type="match status" value="1"/>
</dbReference>
<dbReference type="InterPro" id="IPR056884">
    <property type="entry name" value="NPHP3-like_N"/>
</dbReference>
<dbReference type="Gene3D" id="3.40.50.300">
    <property type="entry name" value="P-loop containing nucleotide triphosphate hydrolases"/>
    <property type="match status" value="1"/>
</dbReference>
<keyword evidence="5" id="KW-1185">Reference proteome</keyword>
<dbReference type="InterPro" id="IPR027417">
    <property type="entry name" value="P-loop_NTPase"/>
</dbReference>
<evidence type="ECO:0000256" key="1">
    <source>
        <dbReference type="ARBA" id="ARBA00022737"/>
    </source>
</evidence>
<evidence type="ECO:0008006" key="6">
    <source>
        <dbReference type="Google" id="ProtNLM"/>
    </source>
</evidence>
<reference evidence="4" key="1">
    <citation type="journal article" date="2023" name="Mol. Phylogenet. Evol.">
        <title>Genome-scale phylogeny and comparative genomics of the fungal order Sordariales.</title>
        <authorList>
            <person name="Hensen N."/>
            <person name="Bonometti L."/>
            <person name="Westerberg I."/>
            <person name="Brannstrom I.O."/>
            <person name="Guillou S."/>
            <person name="Cros-Aarteil S."/>
            <person name="Calhoun S."/>
            <person name="Haridas S."/>
            <person name="Kuo A."/>
            <person name="Mondo S."/>
            <person name="Pangilinan J."/>
            <person name="Riley R."/>
            <person name="LaButti K."/>
            <person name="Andreopoulos B."/>
            <person name="Lipzen A."/>
            <person name="Chen C."/>
            <person name="Yan M."/>
            <person name="Daum C."/>
            <person name="Ng V."/>
            <person name="Clum A."/>
            <person name="Steindorff A."/>
            <person name="Ohm R.A."/>
            <person name="Martin F."/>
            <person name="Silar P."/>
            <person name="Natvig D.O."/>
            <person name="Lalanne C."/>
            <person name="Gautier V."/>
            <person name="Ament-Velasquez S.L."/>
            <person name="Kruys A."/>
            <person name="Hutchinson M.I."/>
            <person name="Powell A.J."/>
            <person name="Barry K."/>
            <person name="Miller A.N."/>
            <person name="Grigoriev I.V."/>
            <person name="Debuchy R."/>
            <person name="Gladieux P."/>
            <person name="Hiltunen Thoren M."/>
            <person name="Johannesson H."/>
        </authorList>
    </citation>
    <scope>NUCLEOTIDE SEQUENCE</scope>
    <source>
        <strain evidence="4">PSN243</strain>
    </source>
</reference>
<accession>A0AAV9GDV2</accession>
<reference evidence="4" key="2">
    <citation type="submission" date="2023-05" db="EMBL/GenBank/DDBJ databases">
        <authorList>
            <consortium name="Lawrence Berkeley National Laboratory"/>
            <person name="Steindorff A."/>
            <person name="Hensen N."/>
            <person name="Bonometti L."/>
            <person name="Westerberg I."/>
            <person name="Brannstrom I.O."/>
            <person name="Guillou S."/>
            <person name="Cros-Aarteil S."/>
            <person name="Calhoun S."/>
            <person name="Haridas S."/>
            <person name="Kuo A."/>
            <person name="Mondo S."/>
            <person name="Pangilinan J."/>
            <person name="Riley R."/>
            <person name="Labutti K."/>
            <person name="Andreopoulos B."/>
            <person name="Lipzen A."/>
            <person name="Chen C."/>
            <person name="Yanf M."/>
            <person name="Daum C."/>
            <person name="Ng V."/>
            <person name="Clum A."/>
            <person name="Ohm R."/>
            <person name="Martin F."/>
            <person name="Silar P."/>
            <person name="Natvig D."/>
            <person name="Lalanne C."/>
            <person name="Gautier V."/>
            <person name="Ament-Velasquez S.L."/>
            <person name="Kruys A."/>
            <person name="Hutchinson M.I."/>
            <person name="Powell A.J."/>
            <person name="Barry K."/>
            <person name="Miller A.N."/>
            <person name="Grigoriev I.V."/>
            <person name="Debuchy R."/>
            <person name="Gladieux P."/>
            <person name="Thoren M.H."/>
            <person name="Johannesson H."/>
        </authorList>
    </citation>
    <scope>NUCLEOTIDE SEQUENCE</scope>
    <source>
        <strain evidence="4">PSN243</strain>
    </source>
</reference>
<dbReference type="Proteomes" id="UP001321760">
    <property type="component" value="Unassembled WGS sequence"/>
</dbReference>
<dbReference type="SUPFAM" id="SSF52540">
    <property type="entry name" value="P-loop containing nucleoside triphosphate hydrolases"/>
    <property type="match status" value="1"/>
</dbReference>
<organism evidence="4 5">
    <name type="scientific">Podospora aff. communis PSN243</name>
    <dbReference type="NCBI Taxonomy" id="3040156"/>
    <lineage>
        <taxon>Eukaryota</taxon>
        <taxon>Fungi</taxon>
        <taxon>Dikarya</taxon>
        <taxon>Ascomycota</taxon>
        <taxon>Pezizomycotina</taxon>
        <taxon>Sordariomycetes</taxon>
        <taxon>Sordariomycetidae</taxon>
        <taxon>Sordariales</taxon>
        <taxon>Podosporaceae</taxon>
        <taxon>Podospora</taxon>
    </lineage>
</organism>
<keyword evidence="1" id="KW-0677">Repeat</keyword>
<evidence type="ECO:0000313" key="4">
    <source>
        <dbReference type="EMBL" id="KAK4446037.1"/>
    </source>
</evidence>
<dbReference type="InterPro" id="IPR056693">
    <property type="entry name" value="DUF7791"/>
</dbReference>
<proteinExistence type="predicted"/>
<gene>
    <name evidence="4" type="ORF">QBC34DRAFT_470643</name>
</gene>